<organism evidence="1 2">
    <name type="scientific">Salisediminibacterium halotolerans</name>
    <dbReference type="NCBI Taxonomy" id="517425"/>
    <lineage>
        <taxon>Bacteria</taxon>
        <taxon>Bacillati</taxon>
        <taxon>Bacillota</taxon>
        <taxon>Bacilli</taxon>
        <taxon>Bacillales</taxon>
        <taxon>Bacillaceae</taxon>
        <taxon>Salisediminibacterium</taxon>
    </lineage>
</organism>
<dbReference type="OrthoDB" id="2988929at2"/>
<dbReference type="EMBL" id="FOGV01000003">
    <property type="protein sequence ID" value="SER64515.1"/>
    <property type="molecule type" value="Genomic_DNA"/>
</dbReference>
<gene>
    <name evidence="1" type="ORF">SAMN05444126_103152</name>
</gene>
<protein>
    <submittedName>
        <fullName evidence="1">Uncharacterized protein</fullName>
    </submittedName>
</protein>
<sequence length="163" mass="18776">MPRKWKFTLLIAGLFMMNFMVITIYQTADSSSADAEEPIHEYKQEELEGEFRQNDLLDARQYDNYYLALFDHGEEVTIAGFQNGIFGWIHDTEKVVDRDGPEFIHHERASLYYGVIPETDSGTPVLAGNETDVVDLSDESAVWIYYDEDPSDSAYTPEELTWN</sequence>
<evidence type="ECO:0000313" key="1">
    <source>
        <dbReference type="EMBL" id="SER64515.1"/>
    </source>
</evidence>
<evidence type="ECO:0000313" key="2">
    <source>
        <dbReference type="Proteomes" id="UP000199318"/>
    </source>
</evidence>
<name>A0A1H9QW91_9BACI</name>
<dbReference type="RefSeq" id="WP_093072018.1">
    <property type="nucleotide sequence ID" value="NZ_FOGV01000003.1"/>
</dbReference>
<dbReference type="AlphaFoldDB" id="A0A1H9QW91"/>
<comment type="caution">
    <text evidence="1">The sequence shown here is derived from an EMBL/GenBank/DDBJ whole genome shotgun (WGS) entry which is preliminary data.</text>
</comment>
<keyword evidence="2" id="KW-1185">Reference proteome</keyword>
<dbReference type="Proteomes" id="UP000199318">
    <property type="component" value="Unassembled WGS sequence"/>
</dbReference>
<accession>A0A1H9QW91</accession>
<dbReference type="STRING" id="1464123.SAMN05444126_103152"/>
<proteinExistence type="predicted"/>
<reference evidence="2" key="1">
    <citation type="submission" date="2016-10" db="EMBL/GenBank/DDBJ databases">
        <authorList>
            <person name="de Groot N.N."/>
        </authorList>
    </citation>
    <scope>NUCLEOTIDE SEQUENCE [LARGE SCALE GENOMIC DNA]</scope>
    <source>
        <strain evidence="2">10nlg</strain>
    </source>
</reference>